<reference evidence="1" key="1">
    <citation type="submission" date="2021-02" db="EMBL/GenBank/DDBJ databases">
        <authorList>
            <consortium name="DOE Joint Genome Institute"/>
            <person name="Ahrendt S."/>
            <person name="Looney B.P."/>
            <person name="Miyauchi S."/>
            <person name="Morin E."/>
            <person name="Drula E."/>
            <person name="Courty P.E."/>
            <person name="Chicoki N."/>
            <person name="Fauchery L."/>
            <person name="Kohler A."/>
            <person name="Kuo A."/>
            <person name="Labutti K."/>
            <person name="Pangilinan J."/>
            <person name="Lipzen A."/>
            <person name="Riley R."/>
            <person name="Andreopoulos W."/>
            <person name="He G."/>
            <person name="Johnson J."/>
            <person name="Barry K.W."/>
            <person name="Grigoriev I.V."/>
            <person name="Nagy L."/>
            <person name="Hibbett D."/>
            <person name="Henrissat B."/>
            <person name="Matheny P.B."/>
            <person name="Labbe J."/>
            <person name="Martin F."/>
        </authorList>
    </citation>
    <scope>NUCLEOTIDE SEQUENCE</scope>
    <source>
        <strain evidence="1">FP105234-sp</strain>
    </source>
</reference>
<gene>
    <name evidence="1" type="ORF">FA95DRAFT_1554862</name>
</gene>
<sequence length="333" mass="35890">MPAVHSGVVLVTGGSGFIGAWIIKYLVDNGYAVIAAVRTAAQGEFITHRFPSYSGRVSSVVIPDIQKEGAYDDVVKDVDAIVHAASPVVFSWEDPQEVIGPAVAGATGILKSATAYGAKVKRVIITSSVAAIHGSVLDKEYDEESWNLRDLNTEHTKTSAPWLVYNTAKTRAEKAAFDYVKETQPQYDLVTLLPAFNWGPYVHQPSKNFGSSPGALLGGFATGGDTSGSLVGDFVDVRDSALLHVLALKNGNIGGERLLNSNGVFAWQDIYDILNEAGYQAPGKDAKGAGDKKHLKVLTRNDKTFKYFPKFKYRSLKESVLEMAVDLKSGGYL</sequence>
<evidence type="ECO:0000313" key="2">
    <source>
        <dbReference type="Proteomes" id="UP000814033"/>
    </source>
</evidence>
<proteinExistence type="predicted"/>
<dbReference type="EMBL" id="MU275855">
    <property type="protein sequence ID" value="KAI0051054.1"/>
    <property type="molecule type" value="Genomic_DNA"/>
</dbReference>
<protein>
    <submittedName>
        <fullName evidence="1">NAD(P)-binding protein</fullName>
    </submittedName>
</protein>
<evidence type="ECO:0000313" key="1">
    <source>
        <dbReference type="EMBL" id="KAI0051054.1"/>
    </source>
</evidence>
<organism evidence="1 2">
    <name type="scientific">Auriscalpium vulgare</name>
    <dbReference type="NCBI Taxonomy" id="40419"/>
    <lineage>
        <taxon>Eukaryota</taxon>
        <taxon>Fungi</taxon>
        <taxon>Dikarya</taxon>
        <taxon>Basidiomycota</taxon>
        <taxon>Agaricomycotina</taxon>
        <taxon>Agaricomycetes</taxon>
        <taxon>Russulales</taxon>
        <taxon>Auriscalpiaceae</taxon>
        <taxon>Auriscalpium</taxon>
    </lineage>
</organism>
<name>A0ACB8S3E1_9AGAM</name>
<feature type="non-terminal residue" evidence="1">
    <location>
        <position position="333"/>
    </location>
</feature>
<accession>A0ACB8S3E1</accession>
<comment type="caution">
    <text evidence="1">The sequence shown here is derived from an EMBL/GenBank/DDBJ whole genome shotgun (WGS) entry which is preliminary data.</text>
</comment>
<keyword evidence="2" id="KW-1185">Reference proteome</keyword>
<dbReference type="Proteomes" id="UP000814033">
    <property type="component" value="Unassembled WGS sequence"/>
</dbReference>
<reference evidence="1" key="2">
    <citation type="journal article" date="2022" name="New Phytol.">
        <title>Evolutionary transition to the ectomycorrhizal habit in the genomes of a hyperdiverse lineage of mushroom-forming fungi.</title>
        <authorList>
            <person name="Looney B."/>
            <person name="Miyauchi S."/>
            <person name="Morin E."/>
            <person name="Drula E."/>
            <person name="Courty P.E."/>
            <person name="Kohler A."/>
            <person name="Kuo A."/>
            <person name="LaButti K."/>
            <person name="Pangilinan J."/>
            <person name="Lipzen A."/>
            <person name="Riley R."/>
            <person name="Andreopoulos W."/>
            <person name="He G."/>
            <person name="Johnson J."/>
            <person name="Nolan M."/>
            <person name="Tritt A."/>
            <person name="Barry K.W."/>
            <person name="Grigoriev I.V."/>
            <person name="Nagy L.G."/>
            <person name="Hibbett D."/>
            <person name="Henrissat B."/>
            <person name="Matheny P.B."/>
            <person name="Labbe J."/>
            <person name="Martin F.M."/>
        </authorList>
    </citation>
    <scope>NUCLEOTIDE SEQUENCE</scope>
    <source>
        <strain evidence="1">FP105234-sp</strain>
    </source>
</reference>